<dbReference type="PROSITE" id="PS00583">
    <property type="entry name" value="PFKB_KINASES_1"/>
    <property type="match status" value="1"/>
</dbReference>
<dbReference type="CDD" id="cd01167">
    <property type="entry name" value="bac_FRK"/>
    <property type="match status" value="1"/>
</dbReference>
<dbReference type="EMBL" id="CP000109">
    <property type="protein sequence ID" value="ABB42388.1"/>
    <property type="molecule type" value="Genomic_DNA"/>
</dbReference>
<evidence type="ECO:0000313" key="7">
    <source>
        <dbReference type="EMBL" id="ABB42388.1"/>
    </source>
</evidence>
<keyword evidence="2" id="KW-0808">Transferase</keyword>
<dbReference type="PANTHER" id="PTHR43085:SF1">
    <property type="entry name" value="PSEUDOURIDINE KINASE-RELATED"/>
    <property type="match status" value="1"/>
</dbReference>
<gene>
    <name evidence="7" type="ordered locus">Tcr_1796</name>
</gene>
<evidence type="ECO:0000256" key="4">
    <source>
        <dbReference type="ARBA" id="ARBA00022777"/>
    </source>
</evidence>
<dbReference type="GO" id="GO:0016301">
    <property type="term" value="F:kinase activity"/>
    <property type="evidence" value="ECO:0007669"/>
    <property type="project" value="UniProtKB-KW"/>
</dbReference>
<dbReference type="PANTHER" id="PTHR43085">
    <property type="entry name" value="HEXOKINASE FAMILY MEMBER"/>
    <property type="match status" value="1"/>
</dbReference>
<dbReference type="Pfam" id="PF00294">
    <property type="entry name" value="PfkB"/>
    <property type="match status" value="1"/>
</dbReference>
<keyword evidence="4 7" id="KW-0418">Kinase</keyword>
<keyword evidence="3" id="KW-0547">Nucleotide-binding</keyword>
<evidence type="ECO:0000256" key="1">
    <source>
        <dbReference type="ARBA" id="ARBA00010688"/>
    </source>
</evidence>
<dbReference type="eggNOG" id="COG0524">
    <property type="taxonomic scope" value="Bacteria"/>
</dbReference>
<dbReference type="Gene3D" id="3.40.1190.20">
    <property type="match status" value="1"/>
</dbReference>
<evidence type="ECO:0000256" key="3">
    <source>
        <dbReference type="ARBA" id="ARBA00022741"/>
    </source>
</evidence>
<dbReference type="InterPro" id="IPR002173">
    <property type="entry name" value="Carboh/pur_kinase_PfkB_CS"/>
</dbReference>
<dbReference type="AlphaFoldDB" id="Q31EN5"/>
<comment type="similarity">
    <text evidence="1">Belongs to the carbohydrate kinase PfkB family.</text>
</comment>
<accession>Q31EN5</accession>
<evidence type="ECO:0000259" key="6">
    <source>
        <dbReference type="Pfam" id="PF00294"/>
    </source>
</evidence>
<dbReference type="KEGG" id="tcx:Tcr_1796"/>
<reference evidence="7" key="1">
    <citation type="submission" date="2006-07" db="EMBL/GenBank/DDBJ databases">
        <title>Complete sequence of Thiomicrospira crunogena XCL-2.</title>
        <authorList>
            <consortium name="US DOE Joint Genome Institute"/>
            <person name="Copeland A."/>
            <person name="Lucas S."/>
            <person name="Lapidus A."/>
            <person name="Barry K."/>
            <person name="Detter J.C."/>
            <person name="Glavina del Rio T."/>
            <person name="Hammon N."/>
            <person name="Israni S."/>
            <person name="Dalin E."/>
            <person name="Tice H."/>
            <person name="Pitluck S."/>
            <person name="Chain P."/>
            <person name="Malfatti S."/>
            <person name="Shin M."/>
            <person name="Vergez L."/>
            <person name="Schmutz J."/>
            <person name="Larimer F."/>
            <person name="Land M."/>
            <person name="Hauser L."/>
            <person name="Kyrpides N."/>
            <person name="Lykidis A."/>
            <person name="Scott K.M."/>
            <person name="Sievert S."/>
            <person name="Kerfeld C."/>
            <person name="Freyermuth S."/>
            <person name="Dobrinski K."/>
            <person name="Boller A."/>
            <person name="Fitzpatrick K."/>
            <person name="Thoma P."/>
            <person name="Moore J."/>
            <person name="Richardson P."/>
        </authorList>
    </citation>
    <scope>NUCLEOTIDE SEQUENCE</scope>
    <source>
        <strain evidence="7">XCL-2</strain>
    </source>
</reference>
<proteinExistence type="inferred from homology"/>
<dbReference type="InterPro" id="IPR029056">
    <property type="entry name" value="Ribokinase-like"/>
</dbReference>
<sequence length="293" mass="32604">MTTPSKIAIFGEVLFDCFPTGEKVLGGAPFNIAWHLQALGDSPIFISRVGTDELGKKIILSAQEWGLKPDHIQLDPSHPTGQVAITVEEDEPHYLITPDCAYDFIDQHLIKLPSPPDILYHGTLALRNTASRQALDALAQTTNAPLFLDVNLREPWWHQDDVEQWLSRATWVKLNIEELKTLGFSGETIESDMRSFQKEFALEQVIVTRGAQGTIVLTQENQFHSKKPEALARFVDTVGAGDAFTAVYIHGLMSKWPIEKTLTAAQEFASQVIGIRGATSTDPAFYQEFIDTL</sequence>
<dbReference type="SUPFAM" id="SSF53613">
    <property type="entry name" value="Ribokinase-like"/>
    <property type="match status" value="1"/>
</dbReference>
<dbReference type="STRING" id="317025.Tcr_1796"/>
<dbReference type="InterPro" id="IPR011611">
    <property type="entry name" value="PfkB_dom"/>
</dbReference>
<protein>
    <submittedName>
        <fullName evidence="7">PfkB-type carbohydrate kinase family protein</fullName>
    </submittedName>
</protein>
<name>Q31EN5_HYDCU</name>
<keyword evidence="5" id="KW-0067">ATP-binding</keyword>
<feature type="domain" description="Carbohydrate kinase PfkB" evidence="6">
    <location>
        <begin position="20"/>
        <end position="282"/>
    </location>
</feature>
<dbReference type="OrthoDB" id="9779730at2"/>
<dbReference type="GO" id="GO:0005524">
    <property type="term" value="F:ATP binding"/>
    <property type="evidence" value="ECO:0007669"/>
    <property type="project" value="UniProtKB-KW"/>
</dbReference>
<dbReference type="InterPro" id="IPR050306">
    <property type="entry name" value="PfkB_Carbo_kinase"/>
</dbReference>
<evidence type="ECO:0000256" key="5">
    <source>
        <dbReference type="ARBA" id="ARBA00022840"/>
    </source>
</evidence>
<evidence type="ECO:0000256" key="2">
    <source>
        <dbReference type="ARBA" id="ARBA00022679"/>
    </source>
</evidence>
<dbReference type="HOGENOM" id="CLU_027634_6_3_6"/>
<organism evidence="7">
    <name type="scientific">Hydrogenovibrio crunogenus (strain DSM 25203 / XCL-2)</name>
    <name type="common">Thiomicrospira crunogena</name>
    <dbReference type="NCBI Taxonomy" id="317025"/>
    <lineage>
        <taxon>Bacteria</taxon>
        <taxon>Pseudomonadati</taxon>
        <taxon>Pseudomonadota</taxon>
        <taxon>Gammaproteobacteria</taxon>
        <taxon>Thiotrichales</taxon>
        <taxon>Piscirickettsiaceae</taxon>
        <taxon>Hydrogenovibrio</taxon>
    </lineage>
</organism>